<dbReference type="GO" id="GO:0008760">
    <property type="term" value="F:UDP-N-acetylglucosamine 1-carboxyvinyltransferase activity"/>
    <property type="evidence" value="ECO:0007669"/>
    <property type="project" value="UniProtKB-EC"/>
</dbReference>
<evidence type="ECO:0000313" key="14">
    <source>
        <dbReference type="EMBL" id="MFC6315501.1"/>
    </source>
</evidence>
<dbReference type="PANTHER" id="PTHR43783:SF1">
    <property type="entry name" value="UDP-N-ACETYLGLUCOSAMINE 1-CARBOXYVINYLTRANSFERASE"/>
    <property type="match status" value="1"/>
</dbReference>
<dbReference type="Gene3D" id="3.65.10.10">
    <property type="entry name" value="Enolpyruvate transferase domain"/>
    <property type="match status" value="2"/>
</dbReference>
<evidence type="ECO:0000256" key="6">
    <source>
        <dbReference type="ARBA" id="ARBA00022960"/>
    </source>
</evidence>
<dbReference type="Proteomes" id="UP001596310">
    <property type="component" value="Unassembled WGS sequence"/>
</dbReference>
<evidence type="ECO:0000313" key="15">
    <source>
        <dbReference type="Proteomes" id="UP001596310"/>
    </source>
</evidence>
<comment type="subcellular location">
    <subcellularLocation>
        <location evidence="1 12">Cytoplasm</location>
    </subcellularLocation>
</comment>
<dbReference type="InterPro" id="IPR036968">
    <property type="entry name" value="Enolpyruvate_Tfrase_sf"/>
</dbReference>
<keyword evidence="6 12" id="KW-0133">Cell shape</keyword>
<feature type="binding site" evidence="12">
    <location>
        <position position="307"/>
    </location>
    <ligand>
        <name>UDP-N-acetyl-alpha-D-glucosamine</name>
        <dbReference type="ChEBI" id="CHEBI:57705"/>
    </ligand>
</feature>
<evidence type="ECO:0000256" key="3">
    <source>
        <dbReference type="ARBA" id="ARBA00022490"/>
    </source>
</evidence>
<keyword evidence="5 12" id="KW-0808">Transferase</keyword>
<comment type="similarity">
    <text evidence="10 12">Belongs to the EPSP synthase family. MurA subfamily.</text>
</comment>
<comment type="function">
    <text evidence="12">Cell wall formation. Adds enolpyruvyl to UDP-N-acetylglucosamine.</text>
</comment>
<comment type="catalytic activity">
    <reaction evidence="11 12">
        <text>phosphoenolpyruvate + UDP-N-acetyl-alpha-D-glucosamine = UDP-N-acetyl-3-O-(1-carboxyvinyl)-alpha-D-glucosamine + phosphate</text>
        <dbReference type="Rhea" id="RHEA:18681"/>
        <dbReference type="ChEBI" id="CHEBI:43474"/>
        <dbReference type="ChEBI" id="CHEBI:57705"/>
        <dbReference type="ChEBI" id="CHEBI:58702"/>
        <dbReference type="ChEBI" id="CHEBI:68483"/>
        <dbReference type="EC" id="2.5.1.7"/>
    </reaction>
</comment>
<comment type="caution">
    <text evidence="12">Lacks conserved residue(s) required for the propagation of feature annotation.</text>
</comment>
<feature type="binding site" evidence="12">
    <location>
        <begin position="124"/>
        <end position="128"/>
    </location>
    <ligand>
        <name>UDP-N-acetyl-alpha-D-glucosamine</name>
        <dbReference type="ChEBI" id="CHEBI:57705"/>
    </ligand>
</feature>
<dbReference type="InterPro" id="IPR001986">
    <property type="entry name" value="Enolpyruvate_Tfrase_dom"/>
</dbReference>
<keyword evidence="4 12" id="KW-0132">Cell division</keyword>
<evidence type="ECO:0000256" key="11">
    <source>
        <dbReference type="ARBA" id="ARBA00047527"/>
    </source>
</evidence>
<comment type="pathway">
    <text evidence="2 12">Cell wall biogenesis; peptidoglycan biosynthesis.</text>
</comment>
<dbReference type="EMBL" id="JBHSSM010000018">
    <property type="protein sequence ID" value="MFC6315501.1"/>
    <property type="molecule type" value="Genomic_DNA"/>
</dbReference>
<keyword evidence="12" id="KW-0670">Pyruvate</keyword>
<dbReference type="SUPFAM" id="SSF55205">
    <property type="entry name" value="EPT/RTPC-like"/>
    <property type="match status" value="1"/>
</dbReference>
<keyword evidence="7 12" id="KW-0573">Peptidoglycan synthesis</keyword>
<dbReference type="InterPro" id="IPR005750">
    <property type="entry name" value="UDP_GlcNAc_COvinyl_MurA"/>
</dbReference>
<feature type="binding site" evidence="12">
    <location>
        <position position="95"/>
    </location>
    <ligand>
        <name>UDP-N-acetyl-alpha-D-glucosamine</name>
        <dbReference type="ChEBI" id="CHEBI:57705"/>
    </ligand>
</feature>
<sequence>MEEIIINGGHRLQGTVEIDGAKNAILPIMAASLLATEGVTEIDDVPILADVYTMSAVLESLAAEVAFDKNSQKLRIDASKPLNYEAPFELVSQMRASIIVLGALLARLGVAKVAMPGGCAIGSRPIDLHLKGLRQLGARITQNGGYIEARAQKLIGADIYLDFPSVGATENIMLAATLAEGTTFIENAAREPEIVDLAIMLSEMGAHISGAGTETIKIVGVKKLHGISHQVVQDRIEAGTMMVAAAITQGHVLIKNAIGYHNRPLISKLTEMGVKIDERDDGILVEGPEKLRPVNVKTMPHPGFPTDMQPQMTVAQLLADGVSVMNETVFENRFMHMNELRRMNADFEIEGNTLLLHGPADLRGAQVEATDLRAAAALVLAGLVADGETRVGQLQYLDRGYYLLHQKLSLLGADIRRVDIDASGAEHPVLSAI</sequence>
<proteinExistence type="inferred from homology"/>
<evidence type="ECO:0000259" key="13">
    <source>
        <dbReference type="Pfam" id="PF00275"/>
    </source>
</evidence>
<feature type="binding site" evidence="12">
    <location>
        <begin position="22"/>
        <end position="23"/>
    </location>
    <ligand>
        <name>phosphoenolpyruvate</name>
        <dbReference type="ChEBI" id="CHEBI:58702"/>
    </ligand>
</feature>
<evidence type="ECO:0000256" key="5">
    <source>
        <dbReference type="ARBA" id="ARBA00022679"/>
    </source>
</evidence>
<dbReference type="NCBIfam" id="TIGR01072">
    <property type="entry name" value="murA"/>
    <property type="match status" value="1"/>
</dbReference>
<keyword evidence="15" id="KW-1185">Reference proteome</keyword>
<dbReference type="CDD" id="cd01555">
    <property type="entry name" value="UdpNAET"/>
    <property type="match status" value="1"/>
</dbReference>
<gene>
    <name evidence="12 14" type="primary">murA</name>
    <name evidence="14" type="ORF">ACFQHW_07995</name>
</gene>
<evidence type="ECO:0000256" key="10">
    <source>
        <dbReference type="ARBA" id="ARBA00038367"/>
    </source>
</evidence>
<dbReference type="EC" id="2.5.1.7" evidence="12"/>
<evidence type="ECO:0000256" key="1">
    <source>
        <dbReference type="ARBA" id="ARBA00004496"/>
    </source>
</evidence>
<dbReference type="PANTHER" id="PTHR43783">
    <property type="entry name" value="UDP-N-ACETYLGLUCOSAMINE 1-CARBOXYVINYLTRANSFERASE"/>
    <property type="match status" value="1"/>
</dbReference>
<evidence type="ECO:0000256" key="9">
    <source>
        <dbReference type="ARBA" id="ARBA00023316"/>
    </source>
</evidence>
<protein>
    <recommendedName>
        <fullName evidence="12">UDP-N-acetylglucosamine 1-carboxyvinyltransferase</fullName>
        <ecNumber evidence="12">2.5.1.7</ecNumber>
    </recommendedName>
    <alternativeName>
        <fullName evidence="12">Enoylpyruvate transferase</fullName>
    </alternativeName>
    <alternativeName>
        <fullName evidence="12">UDP-N-acetylglucosamine enolpyruvyl transferase</fullName>
        <shortName evidence="12">EPT</shortName>
    </alternativeName>
</protein>
<feature type="binding site" evidence="12">
    <location>
        <position position="329"/>
    </location>
    <ligand>
        <name>UDP-N-acetyl-alpha-D-glucosamine</name>
        <dbReference type="ChEBI" id="CHEBI:57705"/>
    </ligand>
</feature>
<keyword evidence="8 12" id="KW-0131">Cell cycle</keyword>
<dbReference type="HAMAP" id="MF_00111">
    <property type="entry name" value="MurA"/>
    <property type="match status" value="1"/>
</dbReference>
<evidence type="ECO:0000256" key="7">
    <source>
        <dbReference type="ARBA" id="ARBA00022984"/>
    </source>
</evidence>
<evidence type="ECO:0000256" key="2">
    <source>
        <dbReference type="ARBA" id="ARBA00004752"/>
    </source>
</evidence>
<dbReference type="InterPro" id="IPR050068">
    <property type="entry name" value="MurA_subfamily"/>
</dbReference>
<dbReference type="RefSeq" id="WP_125598608.1">
    <property type="nucleotide sequence ID" value="NZ_JBHSSM010000018.1"/>
</dbReference>
<dbReference type="Pfam" id="PF00275">
    <property type="entry name" value="EPSP_synthase"/>
    <property type="match status" value="1"/>
</dbReference>
<feature type="domain" description="Enolpyruvate transferase" evidence="13">
    <location>
        <begin position="7"/>
        <end position="408"/>
    </location>
</feature>
<dbReference type="InterPro" id="IPR013792">
    <property type="entry name" value="RNA3'P_cycl/enolpyr_Trfase_a/b"/>
</dbReference>
<dbReference type="NCBIfam" id="NF006873">
    <property type="entry name" value="PRK09369.1"/>
    <property type="match status" value="1"/>
</dbReference>
<name>A0ABW1UQM3_9LACO</name>
<comment type="caution">
    <text evidence="14">The sequence shown here is derived from an EMBL/GenBank/DDBJ whole genome shotgun (WGS) entry which is preliminary data.</text>
</comment>
<organism evidence="14 15">
    <name type="scientific">Lapidilactobacillus achengensis</name>
    <dbReference type="NCBI Taxonomy" id="2486000"/>
    <lineage>
        <taxon>Bacteria</taxon>
        <taxon>Bacillati</taxon>
        <taxon>Bacillota</taxon>
        <taxon>Bacilli</taxon>
        <taxon>Lactobacillales</taxon>
        <taxon>Lactobacillaceae</taxon>
        <taxon>Lapidilactobacillus</taxon>
    </lineage>
</organism>
<feature type="modified residue" description="2-(S-cysteinyl)pyruvic acid O-phosphothioketal" evidence="12">
    <location>
        <position position="119"/>
    </location>
</feature>
<accession>A0ABW1UQM3</accession>
<feature type="active site" description="Proton donor" evidence="12">
    <location>
        <position position="119"/>
    </location>
</feature>
<evidence type="ECO:0000256" key="4">
    <source>
        <dbReference type="ARBA" id="ARBA00022618"/>
    </source>
</evidence>
<evidence type="ECO:0000256" key="12">
    <source>
        <dbReference type="HAMAP-Rule" id="MF_00111"/>
    </source>
</evidence>
<evidence type="ECO:0000256" key="8">
    <source>
        <dbReference type="ARBA" id="ARBA00023306"/>
    </source>
</evidence>
<keyword evidence="3 12" id="KW-0963">Cytoplasm</keyword>
<reference evidence="15" key="1">
    <citation type="journal article" date="2019" name="Int. J. Syst. Evol. Microbiol.">
        <title>The Global Catalogue of Microorganisms (GCM) 10K type strain sequencing project: providing services to taxonomists for standard genome sequencing and annotation.</title>
        <authorList>
            <consortium name="The Broad Institute Genomics Platform"/>
            <consortium name="The Broad Institute Genome Sequencing Center for Infectious Disease"/>
            <person name="Wu L."/>
            <person name="Ma J."/>
        </authorList>
    </citation>
    <scope>NUCLEOTIDE SEQUENCE [LARGE SCALE GENOMIC DNA]</scope>
    <source>
        <strain evidence="15">CCM 8897</strain>
    </source>
</reference>
<keyword evidence="9 12" id="KW-0961">Cell wall biogenesis/degradation</keyword>